<reference evidence="6 7" key="1">
    <citation type="journal article" date="2015" name="Genome Announc.">
        <title>Expanding the biotechnology potential of lactobacilli through comparative genomics of 213 strains and associated genera.</title>
        <authorList>
            <person name="Sun Z."/>
            <person name="Harris H.M."/>
            <person name="McCann A."/>
            <person name="Guo C."/>
            <person name="Argimon S."/>
            <person name="Zhang W."/>
            <person name="Yang X."/>
            <person name="Jeffery I.B."/>
            <person name="Cooney J.C."/>
            <person name="Kagawa T.F."/>
            <person name="Liu W."/>
            <person name="Song Y."/>
            <person name="Salvetti E."/>
            <person name="Wrobel A."/>
            <person name="Rasinkangas P."/>
            <person name="Parkhill J."/>
            <person name="Rea M.C."/>
            <person name="O'Sullivan O."/>
            <person name="Ritari J."/>
            <person name="Douillard F.P."/>
            <person name="Paul Ross R."/>
            <person name="Yang R."/>
            <person name="Briner A.E."/>
            <person name="Felis G.E."/>
            <person name="de Vos W.M."/>
            <person name="Barrangou R."/>
            <person name="Klaenhammer T.R."/>
            <person name="Caufield P.W."/>
            <person name="Cui Y."/>
            <person name="Zhang H."/>
            <person name="O'Toole P.W."/>
        </authorList>
    </citation>
    <scope>NUCLEOTIDE SEQUENCE [LARGE SCALE GENOMIC DNA]</scope>
    <source>
        <strain evidence="6 7">DSM 23927</strain>
    </source>
</reference>
<sequence length="395" mass="44968">MTTYKQYIKKNGEKKWRVQGYLGMDPKTGLQKRTTLNGFNTKIEAKDAFERAIYDFKFNTSEPEPDKRTVQSVFDEWWPMYTQTVESSTSNKTKQIFEHHVLPSFGSMYISKVQIIDAEKWSLSLAKKMSSYGKVLSYAGMLFKFAMRMGYLTKNPFEYIERPRRHKKAQPSVTQNYYSVEELHAFVSALHKLASDESSSRWIMAQAFLLLAVSTGLRRGELLGLKWSDLDLNAGNLTVKRAIKRDANGSYVGGPKNENAYRTVMLEPMVMSSLQQLRMQSIRLAESEGLPAISPDQWLFPSNNNPDKVISSDTPRKWMMDLSESTGVRRITIHGLRHTKATLMSEAGITPSDIAKILGHASGEFTMKHYIHATDDGVKKAESIYGRLLENVVEM</sequence>
<dbReference type="PANTHER" id="PTHR30629:SF2">
    <property type="entry name" value="PROPHAGE INTEGRASE INTS-RELATED"/>
    <property type="match status" value="1"/>
</dbReference>
<dbReference type="Gene3D" id="1.10.443.10">
    <property type="entry name" value="Intergrase catalytic core"/>
    <property type="match status" value="1"/>
</dbReference>
<evidence type="ECO:0000256" key="1">
    <source>
        <dbReference type="ARBA" id="ARBA00008857"/>
    </source>
</evidence>
<dbReference type="PROSITE" id="PS51898">
    <property type="entry name" value="TYR_RECOMBINASE"/>
    <property type="match status" value="1"/>
</dbReference>
<dbReference type="GO" id="GO:0003677">
    <property type="term" value="F:DNA binding"/>
    <property type="evidence" value="ECO:0007669"/>
    <property type="project" value="UniProtKB-KW"/>
</dbReference>
<evidence type="ECO:0000256" key="3">
    <source>
        <dbReference type="ARBA" id="ARBA00023125"/>
    </source>
</evidence>
<dbReference type="Pfam" id="PF14659">
    <property type="entry name" value="Phage_int_SAM_3"/>
    <property type="match status" value="1"/>
</dbReference>
<keyword evidence="2" id="KW-0229">DNA integration</keyword>
<dbReference type="CDD" id="cd01189">
    <property type="entry name" value="INT_ICEBs1_C_like"/>
    <property type="match status" value="1"/>
</dbReference>
<proteinExistence type="inferred from homology"/>
<dbReference type="OrthoDB" id="9803188at2"/>
<protein>
    <submittedName>
        <fullName evidence="6">Site-specific recombinase, phage integrase family</fullName>
    </submittedName>
</protein>
<dbReference type="InterPro" id="IPR002104">
    <property type="entry name" value="Integrase_catalytic"/>
</dbReference>
<comment type="caution">
    <text evidence="6">The sequence shown here is derived from an EMBL/GenBank/DDBJ whole genome shotgun (WGS) entry which is preliminary data.</text>
</comment>
<dbReference type="PATRIC" id="fig|1423727.3.peg.773"/>
<keyword evidence="4" id="KW-0233">DNA recombination</keyword>
<dbReference type="Pfam" id="PF14657">
    <property type="entry name" value="Arm-DNA-bind_4"/>
    <property type="match status" value="1"/>
</dbReference>
<dbReference type="InterPro" id="IPR050808">
    <property type="entry name" value="Phage_Integrase"/>
</dbReference>
<dbReference type="EMBL" id="AYZQ01000001">
    <property type="protein sequence ID" value="KRM73046.1"/>
    <property type="molecule type" value="Genomic_DNA"/>
</dbReference>
<dbReference type="STRING" id="1423727.FC34_GL000767"/>
<dbReference type="AlphaFoldDB" id="A0A0R2BA52"/>
<dbReference type="SUPFAM" id="SSF56349">
    <property type="entry name" value="DNA breaking-rejoining enzymes"/>
    <property type="match status" value="1"/>
</dbReference>
<dbReference type="InterPro" id="IPR010998">
    <property type="entry name" value="Integrase_recombinase_N"/>
</dbReference>
<dbReference type="Proteomes" id="UP000051672">
    <property type="component" value="Unassembled WGS sequence"/>
</dbReference>
<dbReference type="InterPro" id="IPR013762">
    <property type="entry name" value="Integrase-like_cat_sf"/>
</dbReference>
<dbReference type="InterPro" id="IPR004107">
    <property type="entry name" value="Integrase_SAM-like_N"/>
</dbReference>
<dbReference type="GO" id="GO:0006310">
    <property type="term" value="P:DNA recombination"/>
    <property type="evidence" value="ECO:0007669"/>
    <property type="project" value="UniProtKB-KW"/>
</dbReference>
<keyword evidence="3" id="KW-0238">DNA-binding</keyword>
<evidence type="ECO:0000256" key="2">
    <source>
        <dbReference type="ARBA" id="ARBA00022908"/>
    </source>
</evidence>
<dbReference type="InterPro" id="IPR028259">
    <property type="entry name" value="AP2-like_int_N"/>
</dbReference>
<dbReference type="Pfam" id="PF00589">
    <property type="entry name" value="Phage_integrase"/>
    <property type="match status" value="1"/>
</dbReference>
<feature type="domain" description="Tyr recombinase" evidence="5">
    <location>
        <begin position="173"/>
        <end position="383"/>
    </location>
</feature>
<comment type="similarity">
    <text evidence="1">Belongs to the 'phage' integrase family.</text>
</comment>
<dbReference type="Gene3D" id="1.10.150.130">
    <property type="match status" value="1"/>
</dbReference>
<accession>A0A0R2BA52</accession>
<dbReference type="RefSeq" id="WP_057894049.1">
    <property type="nucleotide sequence ID" value="NZ_AYZQ01000001.1"/>
</dbReference>
<organism evidence="6 7">
    <name type="scientific">Lacticaseibacillus brantae DSM 23927</name>
    <dbReference type="NCBI Taxonomy" id="1423727"/>
    <lineage>
        <taxon>Bacteria</taxon>
        <taxon>Bacillati</taxon>
        <taxon>Bacillota</taxon>
        <taxon>Bacilli</taxon>
        <taxon>Lactobacillales</taxon>
        <taxon>Lactobacillaceae</taxon>
        <taxon>Lacticaseibacillus</taxon>
    </lineage>
</organism>
<dbReference type="GO" id="GO:0015074">
    <property type="term" value="P:DNA integration"/>
    <property type="evidence" value="ECO:0007669"/>
    <property type="project" value="UniProtKB-KW"/>
</dbReference>
<gene>
    <name evidence="6" type="ORF">FC34_GL000767</name>
</gene>
<evidence type="ECO:0000313" key="7">
    <source>
        <dbReference type="Proteomes" id="UP000051672"/>
    </source>
</evidence>
<keyword evidence="7" id="KW-1185">Reference proteome</keyword>
<evidence type="ECO:0000313" key="6">
    <source>
        <dbReference type="EMBL" id="KRM73046.1"/>
    </source>
</evidence>
<dbReference type="PANTHER" id="PTHR30629">
    <property type="entry name" value="PROPHAGE INTEGRASE"/>
    <property type="match status" value="1"/>
</dbReference>
<name>A0A0R2BA52_9LACO</name>
<evidence type="ECO:0000259" key="5">
    <source>
        <dbReference type="PROSITE" id="PS51898"/>
    </source>
</evidence>
<evidence type="ECO:0000256" key="4">
    <source>
        <dbReference type="ARBA" id="ARBA00023172"/>
    </source>
</evidence>
<dbReference type="InterPro" id="IPR011010">
    <property type="entry name" value="DNA_brk_join_enz"/>
</dbReference>